<dbReference type="SUPFAM" id="SSF52440">
    <property type="entry name" value="PreATP-grasp domain"/>
    <property type="match status" value="1"/>
</dbReference>
<evidence type="ECO:0000313" key="20">
    <source>
        <dbReference type="EMBL" id="TAA35155.1"/>
    </source>
</evidence>
<dbReference type="GO" id="GO:0005524">
    <property type="term" value="F:ATP binding"/>
    <property type="evidence" value="ECO:0007669"/>
    <property type="project" value="UniProtKB-UniRule"/>
</dbReference>
<dbReference type="InterPro" id="IPR016185">
    <property type="entry name" value="PreATP-grasp_dom_sf"/>
</dbReference>
<accession>A0A4Q8LT78</accession>
<dbReference type="FunFam" id="3.30.470.20:FF:000031">
    <property type="entry name" value="Phosphoribosylamine--glycine ligase"/>
    <property type="match status" value="1"/>
</dbReference>
<dbReference type="PROSITE" id="PS00184">
    <property type="entry name" value="GARS"/>
    <property type="match status" value="1"/>
</dbReference>
<reference evidence="20 21" key="1">
    <citation type="submission" date="2019-02" db="EMBL/GenBank/DDBJ databases">
        <title>WGS of Pseudoxanthomonas species novum from clinical isolates.</title>
        <authorList>
            <person name="Bernier A.-M."/>
            <person name="Bernard K."/>
            <person name="Vachon A."/>
        </authorList>
    </citation>
    <scope>NUCLEOTIDE SEQUENCE [LARGE SCALE GENOMIC DNA]</scope>
    <source>
        <strain evidence="20 21">NML130969</strain>
    </source>
</reference>
<dbReference type="PANTHER" id="PTHR43472">
    <property type="entry name" value="PHOSPHORIBOSYLAMINE--GLYCINE LIGASE"/>
    <property type="match status" value="1"/>
</dbReference>
<gene>
    <name evidence="17 20" type="primary">purD</name>
    <name evidence="20" type="ORF">EA655_20185</name>
</gene>
<comment type="cofactor">
    <cofactor evidence="1">
        <name>Mn(2+)</name>
        <dbReference type="ChEBI" id="CHEBI:29035"/>
    </cofactor>
</comment>
<evidence type="ECO:0000256" key="16">
    <source>
        <dbReference type="ARBA" id="ARBA00079592"/>
    </source>
</evidence>
<keyword evidence="9 17" id="KW-0658">Purine biosynthesis</keyword>
<dbReference type="SUPFAM" id="SSF56059">
    <property type="entry name" value="Glutathione synthetase ATP-binding domain-like"/>
    <property type="match status" value="1"/>
</dbReference>
<evidence type="ECO:0000256" key="1">
    <source>
        <dbReference type="ARBA" id="ARBA00001936"/>
    </source>
</evidence>
<dbReference type="FunFam" id="3.90.600.10:FF:000001">
    <property type="entry name" value="Trifunctional purine biosynthetic protein adenosine-3"/>
    <property type="match status" value="1"/>
</dbReference>
<dbReference type="InterPro" id="IPR020559">
    <property type="entry name" value="PRibGlycinamide_synth_CS"/>
</dbReference>
<evidence type="ECO:0000256" key="6">
    <source>
        <dbReference type="ARBA" id="ARBA00022598"/>
    </source>
</evidence>
<evidence type="ECO:0000256" key="9">
    <source>
        <dbReference type="ARBA" id="ARBA00022755"/>
    </source>
</evidence>
<evidence type="ECO:0000259" key="19">
    <source>
        <dbReference type="PROSITE" id="PS50975"/>
    </source>
</evidence>
<dbReference type="InterPro" id="IPR013815">
    <property type="entry name" value="ATP_grasp_subdomain_1"/>
</dbReference>
<evidence type="ECO:0000256" key="11">
    <source>
        <dbReference type="ARBA" id="ARBA00022842"/>
    </source>
</evidence>
<evidence type="ECO:0000256" key="7">
    <source>
        <dbReference type="ARBA" id="ARBA00022723"/>
    </source>
</evidence>
<name>A0A4Q8LT78_9GAMM</name>
<dbReference type="InterPro" id="IPR037123">
    <property type="entry name" value="PRibGlycinamide_synth_C_sf"/>
</dbReference>
<comment type="caution">
    <text evidence="20">The sequence shown here is derived from an EMBL/GenBank/DDBJ whole genome shotgun (WGS) entry which is preliminary data.</text>
</comment>
<evidence type="ECO:0000256" key="8">
    <source>
        <dbReference type="ARBA" id="ARBA00022741"/>
    </source>
</evidence>
<keyword evidence="8 18" id="KW-0547">Nucleotide-binding</keyword>
<evidence type="ECO:0000256" key="18">
    <source>
        <dbReference type="PROSITE-ProRule" id="PRU00409"/>
    </source>
</evidence>
<dbReference type="Gene3D" id="3.90.600.10">
    <property type="entry name" value="Phosphoribosylglycinamide synthetase, C-terminal domain"/>
    <property type="match status" value="1"/>
</dbReference>
<comment type="similarity">
    <text evidence="13 17">Belongs to the GARS family.</text>
</comment>
<dbReference type="NCBIfam" id="TIGR00877">
    <property type="entry name" value="purD"/>
    <property type="match status" value="1"/>
</dbReference>
<dbReference type="InterPro" id="IPR011761">
    <property type="entry name" value="ATP-grasp"/>
</dbReference>
<protein>
    <recommendedName>
        <fullName evidence="5 17">Phosphoribosylamine--glycine ligase</fullName>
        <ecNumber evidence="4 17">6.3.4.13</ecNumber>
    </recommendedName>
    <alternativeName>
        <fullName evidence="16 17">GARS</fullName>
    </alternativeName>
    <alternativeName>
        <fullName evidence="14 17">Glycinamide ribonucleotide synthetase</fullName>
    </alternativeName>
    <alternativeName>
        <fullName evidence="15 17">Phosphoribosylglycinamide synthetase</fullName>
    </alternativeName>
</protein>
<dbReference type="Pfam" id="PF02843">
    <property type="entry name" value="GARS_C"/>
    <property type="match status" value="1"/>
</dbReference>
<feature type="domain" description="ATP-grasp" evidence="19">
    <location>
        <begin position="109"/>
        <end position="316"/>
    </location>
</feature>
<keyword evidence="10 18" id="KW-0067">ATP-binding</keyword>
<dbReference type="GO" id="GO:0009113">
    <property type="term" value="P:purine nucleobase biosynthetic process"/>
    <property type="evidence" value="ECO:0007669"/>
    <property type="project" value="InterPro"/>
</dbReference>
<dbReference type="GO" id="GO:0006189">
    <property type="term" value="P:'de novo' IMP biosynthetic process"/>
    <property type="evidence" value="ECO:0007669"/>
    <property type="project" value="UniProtKB-UniRule"/>
</dbReference>
<dbReference type="PROSITE" id="PS50975">
    <property type="entry name" value="ATP_GRASP"/>
    <property type="match status" value="1"/>
</dbReference>
<evidence type="ECO:0000256" key="10">
    <source>
        <dbReference type="ARBA" id="ARBA00022840"/>
    </source>
</evidence>
<dbReference type="GO" id="GO:0004637">
    <property type="term" value="F:phosphoribosylamine-glycine ligase activity"/>
    <property type="evidence" value="ECO:0007669"/>
    <property type="project" value="UniProtKB-UniRule"/>
</dbReference>
<evidence type="ECO:0000256" key="4">
    <source>
        <dbReference type="ARBA" id="ARBA00013255"/>
    </source>
</evidence>
<evidence type="ECO:0000256" key="3">
    <source>
        <dbReference type="ARBA" id="ARBA00005174"/>
    </source>
</evidence>
<dbReference type="InterPro" id="IPR020560">
    <property type="entry name" value="PRibGlycinamide_synth_C-dom"/>
</dbReference>
<keyword evidence="11" id="KW-0460">Magnesium</keyword>
<dbReference type="GO" id="GO:0046872">
    <property type="term" value="F:metal ion binding"/>
    <property type="evidence" value="ECO:0007669"/>
    <property type="project" value="UniProtKB-KW"/>
</dbReference>
<evidence type="ECO:0000256" key="17">
    <source>
        <dbReference type="HAMAP-Rule" id="MF_00138"/>
    </source>
</evidence>
<sequence length="428" mass="44667">MKVLVIGSGGREHALAWKLAQSARVSEVLVAPGNAGTATERGCRNVPVKVTDIEGLLKLAQDEGVALTVVGPEVPLVLGVVDAFGAAGLRIFGPSAAAAQLEGSKAFAKDFLARHGIPTAFYQVHTDVDAALAYVRDKGAPIVIKADGLAAGKGVIVAMTLEEAEAAVRDMLSGNAFGQAGARVVIEEFLDGEEASFISMVDGRTALPMATSQDHKRVGDGDTGPNTGGMGAYSPAPVVTPQVHERVMREVVEPTVAGMIADGVPFTGFLYAGLMIDASGAPKVIEFNVRFGDPETQPVMLRLQSDLVDLVEAAIDGRLDEVQAQWDPRPSLGVVIAARPYPDTPVTGEVIEGLDAVPANAKVFHAGTALDADGRVVSAGGRVLCVAALGERVAQAQANAYAGVDRIGFEHAFHRRDIGWRAIAREQD</sequence>
<dbReference type="HAMAP" id="MF_00138">
    <property type="entry name" value="GARS"/>
    <property type="match status" value="1"/>
</dbReference>
<dbReference type="FunFam" id="3.30.1490.20:FF:000006">
    <property type="entry name" value="phosphoribosylamine--glycine ligase, chloroplastic-like"/>
    <property type="match status" value="1"/>
</dbReference>
<dbReference type="OrthoDB" id="9807240at2"/>
<comment type="cofactor">
    <cofactor evidence="2">
        <name>Mg(2+)</name>
        <dbReference type="ChEBI" id="CHEBI:18420"/>
    </cofactor>
</comment>
<evidence type="ECO:0000256" key="5">
    <source>
        <dbReference type="ARBA" id="ARBA00020605"/>
    </source>
</evidence>
<dbReference type="UniPathway" id="UPA00074">
    <property type="reaction ID" value="UER00125"/>
</dbReference>
<dbReference type="InterPro" id="IPR020561">
    <property type="entry name" value="PRibGlycinamid_synth_ATP-grasp"/>
</dbReference>
<evidence type="ECO:0000256" key="15">
    <source>
        <dbReference type="ARBA" id="ARBA00042864"/>
    </source>
</evidence>
<dbReference type="InterPro" id="IPR011054">
    <property type="entry name" value="Rudment_hybrid_motif"/>
</dbReference>
<evidence type="ECO:0000256" key="2">
    <source>
        <dbReference type="ARBA" id="ARBA00001946"/>
    </source>
</evidence>
<dbReference type="EMBL" id="SHMG01000018">
    <property type="protein sequence ID" value="TAA35155.1"/>
    <property type="molecule type" value="Genomic_DNA"/>
</dbReference>
<dbReference type="Gene3D" id="3.30.1490.20">
    <property type="entry name" value="ATP-grasp fold, A domain"/>
    <property type="match status" value="1"/>
</dbReference>
<dbReference type="Pfam" id="PF02844">
    <property type="entry name" value="GARS_N"/>
    <property type="match status" value="1"/>
</dbReference>
<dbReference type="SMART" id="SM01209">
    <property type="entry name" value="GARS_A"/>
    <property type="match status" value="1"/>
</dbReference>
<dbReference type="SUPFAM" id="SSF51246">
    <property type="entry name" value="Rudiment single hybrid motif"/>
    <property type="match status" value="1"/>
</dbReference>
<keyword evidence="12" id="KW-0464">Manganese</keyword>
<dbReference type="AlphaFoldDB" id="A0A4Q8LT78"/>
<dbReference type="Proteomes" id="UP000294164">
    <property type="component" value="Unassembled WGS sequence"/>
</dbReference>
<keyword evidence="7" id="KW-0479">Metal-binding</keyword>
<dbReference type="RefSeq" id="WP_130536087.1">
    <property type="nucleotide sequence ID" value="NZ_SHMG01000018.1"/>
</dbReference>
<dbReference type="InterPro" id="IPR000115">
    <property type="entry name" value="PRibGlycinamide_synth"/>
</dbReference>
<keyword evidence="6 17" id="KW-0436">Ligase</keyword>
<dbReference type="Gene3D" id="3.40.50.20">
    <property type="match status" value="1"/>
</dbReference>
<evidence type="ECO:0000256" key="14">
    <source>
        <dbReference type="ARBA" id="ARBA00042242"/>
    </source>
</evidence>
<dbReference type="Pfam" id="PF01071">
    <property type="entry name" value="GARS_A"/>
    <property type="match status" value="1"/>
</dbReference>
<dbReference type="FunFam" id="3.40.50.20:FF:000006">
    <property type="entry name" value="Phosphoribosylamine--glycine ligase, chloroplastic"/>
    <property type="match status" value="1"/>
</dbReference>
<dbReference type="EC" id="6.3.4.13" evidence="4 17"/>
<evidence type="ECO:0000313" key="21">
    <source>
        <dbReference type="Proteomes" id="UP000294164"/>
    </source>
</evidence>
<comment type="catalytic activity">
    <reaction evidence="17">
        <text>5-phospho-beta-D-ribosylamine + glycine + ATP = N(1)-(5-phospho-beta-D-ribosyl)glycinamide + ADP + phosphate + H(+)</text>
        <dbReference type="Rhea" id="RHEA:17453"/>
        <dbReference type="ChEBI" id="CHEBI:15378"/>
        <dbReference type="ChEBI" id="CHEBI:30616"/>
        <dbReference type="ChEBI" id="CHEBI:43474"/>
        <dbReference type="ChEBI" id="CHEBI:57305"/>
        <dbReference type="ChEBI" id="CHEBI:58681"/>
        <dbReference type="ChEBI" id="CHEBI:143788"/>
        <dbReference type="ChEBI" id="CHEBI:456216"/>
        <dbReference type="EC" id="6.3.4.13"/>
    </reaction>
</comment>
<dbReference type="SMART" id="SM01210">
    <property type="entry name" value="GARS_C"/>
    <property type="match status" value="1"/>
</dbReference>
<evidence type="ECO:0000256" key="13">
    <source>
        <dbReference type="ARBA" id="ARBA00038345"/>
    </source>
</evidence>
<proteinExistence type="inferred from homology"/>
<dbReference type="InterPro" id="IPR020562">
    <property type="entry name" value="PRibGlycinamide_synth_N"/>
</dbReference>
<dbReference type="Gene3D" id="3.30.470.20">
    <property type="entry name" value="ATP-grasp fold, B domain"/>
    <property type="match status" value="1"/>
</dbReference>
<evidence type="ECO:0000256" key="12">
    <source>
        <dbReference type="ARBA" id="ARBA00023211"/>
    </source>
</evidence>
<dbReference type="PANTHER" id="PTHR43472:SF1">
    <property type="entry name" value="PHOSPHORIBOSYLAMINE--GLYCINE LIGASE, CHLOROPLASTIC"/>
    <property type="match status" value="1"/>
</dbReference>
<organism evidence="20 21">
    <name type="scientific">Pseudoxanthomonas winnipegensis</name>
    <dbReference type="NCBI Taxonomy" id="2480810"/>
    <lineage>
        <taxon>Bacteria</taxon>
        <taxon>Pseudomonadati</taxon>
        <taxon>Pseudomonadota</taxon>
        <taxon>Gammaproteobacteria</taxon>
        <taxon>Lysobacterales</taxon>
        <taxon>Lysobacteraceae</taxon>
        <taxon>Pseudoxanthomonas</taxon>
    </lineage>
</organism>
<comment type="pathway">
    <text evidence="3 17">Purine metabolism; IMP biosynthesis via de novo pathway; N(1)-(5-phospho-D-ribosyl)glycinamide from 5-phospho-alpha-D-ribose 1-diphosphate: step 2/2.</text>
</comment>